<reference evidence="1 2" key="1">
    <citation type="submission" date="2018-03" db="EMBL/GenBank/DDBJ databases">
        <title>Genomic Encyclopedia of Archaeal and Bacterial Type Strains, Phase II (KMG-II): from individual species to whole genera.</title>
        <authorList>
            <person name="Goeker M."/>
        </authorList>
    </citation>
    <scope>NUCLEOTIDE SEQUENCE [LARGE SCALE GENOMIC DNA]</scope>
    <source>
        <strain evidence="1 2">DSM 45348</strain>
    </source>
</reference>
<comment type="caution">
    <text evidence="1">The sequence shown here is derived from an EMBL/GenBank/DDBJ whole genome shotgun (WGS) entry which is preliminary data.</text>
</comment>
<dbReference type="AlphaFoldDB" id="A0A2T0SA13"/>
<protein>
    <recommendedName>
        <fullName evidence="3">XRE family transcriptional regulator</fullName>
    </recommendedName>
</protein>
<name>A0A2T0SA13_9ACTN</name>
<evidence type="ECO:0000313" key="1">
    <source>
        <dbReference type="EMBL" id="PRY30265.1"/>
    </source>
</evidence>
<organism evidence="1 2">
    <name type="scientific">Pseudosporangium ferrugineum</name>
    <dbReference type="NCBI Taxonomy" id="439699"/>
    <lineage>
        <taxon>Bacteria</taxon>
        <taxon>Bacillati</taxon>
        <taxon>Actinomycetota</taxon>
        <taxon>Actinomycetes</taxon>
        <taxon>Micromonosporales</taxon>
        <taxon>Micromonosporaceae</taxon>
        <taxon>Pseudosporangium</taxon>
    </lineage>
</organism>
<evidence type="ECO:0000313" key="2">
    <source>
        <dbReference type="Proteomes" id="UP000239209"/>
    </source>
</evidence>
<evidence type="ECO:0008006" key="3">
    <source>
        <dbReference type="Google" id="ProtNLM"/>
    </source>
</evidence>
<proteinExistence type="predicted"/>
<gene>
    <name evidence="1" type="ORF">CLV70_105435</name>
</gene>
<sequence length="341" mass="36918">MLPSPGNERGIITMAAERARRFTLLAAESTTPEAVDQLRDDVQRLALAYPQRPLTELLGDLAETQDTLFALLERRQTPQQARQLHFLASVTSGLLAKASHDLADPHAAMLQARTAILCADQADHNGLRAWLRGLQSMVAYWAGRYAEAVRYAEMGTEHAGHAGGTTSVWLPVSAARAYAALGNSDRALSAIRAAEDAWDHVEPDAVDELGGICTFNQPRTLYYAADALAWLPTEADNAVAFSTRAVAAYADRTDPAWAFGDQAGAHADLAISRIASRDIEGAREALAPVLDLVPEQRINGIVHSVQRVHQAVARAGLIDDAHDLIDHIENFTHTPLKALPH</sequence>
<dbReference type="Proteomes" id="UP000239209">
    <property type="component" value="Unassembled WGS sequence"/>
</dbReference>
<accession>A0A2T0SA13</accession>
<keyword evidence="2" id="KW-1185">Reference proteome</keyword>
<dbReference type="EMBL" id="PVZG01000005">
    <property type="protein sequence ID" value="PRY30265.1"/>
    <property type="molecule type" value="Genomic_DNA"/>
</dbReference>